<dbReference type="GO" id="GO:0016491">
    <property type="term" value="F:oxidoreductase activity"/>
    <property type="evidence" value="ECO:0007669"/>
    <property type="project" value="InterPro"/>
</dbReference>
<dbReference type="Proteomes" id="UP000594468">
    <property type="component" value="Chromosome"/>
</dbReference>
<dbReference type="InterPro" id="IPR007029">
    <property type="entry name" value="YHS_dom"/>
</dbReference>
<gene>
    <name evidence="2" type="ORF">G4Y79_01785</name>
</gene>
<dbReference type="InterPro" id="IPR009078">
    <property type="entry name" value="Ferritin-like_SF"/>
</dbReference>
<keyword evidence="3" id="KW-1185">Reference proteome</keyword>
<dbReference type="Pfam" id="PF04945">
    <property type="entry name" value="YHS"/>
    <property type="match status" value="1"/>
</dbReference>
<sequence length="63" mass="7321">MEVRKMNVKDPVCGMEIDPKEAAGKSEYKGQTYYFCSPDCKKAFDKEPEKYVSPDHHHHGEHH</sequence>
<name>A0A7S8IF07_9CHLR</name>
<accession>A0A7S8IF07</accession>
<dbReference type="SUPFAM" id="SSF47240">
    <property type="entry name" value="Ferritin-like"/>
    <property type="match status" value="1"/>
</dbReference>
<dbReference type="KEGG" id="pmet:G4Y79_01785"/>
<protein>
    <submittedName>
        <fullName evidence="2">YHS domain-containing protein</fullName>
    </submittedName>
</protein>
<dbReference type="InterPro" id="IPR012348">
    <property type="entry name" value="RNR-like"/>
</dbReference>
<evidence type="ECO:0000259" key="1">
    <source>
        <dbReference type="SMART" id="SM00746"/>
    </source>
</evidence>
<evidence type="ECO:0000313" key="3">
    <source>
        <dbReference type="Proteomes" id="UP000594468"/>
    </source>
</evidence>
<dbReference type="SMART" id="SM00746">
    <property type="entry name" value="TRASH"/>
    <property type="match status" value="1"/>
</dbReference>
<dbReference type="EMBL" id="CP062983">
    <property type="protein sequence ID" value="QPC83131.1"/>
    <property type="molecule type" value="Genomic_DNA"/>
</dbReference>
<dbReference type="InterPro" id="IPR011017">
    <property type="entry name" value="TRASH_dom"/>
</dbReference>
<dbReference type="AlphaFoldDB" id="A0A7S8IF07"/>
<dbReference type="Gene3D" id="1.10.620.20">
    <property type="entry name" value="Ribonucleotide Reductase, subunit A"/>
    <property type="match status" value="1"/>
</dbReference>
<evidence type="ECO:0000313" key="2">
    <source>
        <dbReference type="EMBL" id="QPC83131.1"/>
    </source>
</evidence>
<proteinExistence type="predicted"/>
<feature type="domain" description="TRASH" evidence="1">
    <location>
        <begin position="10"/>
        <end position="48"/>
    </location>
</feature>
<reference evidence="2 3" key="1">
    <citation type="submission" date="2020-02" db="EMBL/GenBank/DDBJ databases">
        <authorList>
            <person name="Zheng R.K."/>
            <person name="Sun C.M."/>
        </authorList>
    </citation>
    <scope>NUCLEOTIDE SEQUENCE [LARGE SCALE GENOMIC DNA]</scope>
    <source>
        <strain evidence="3">rifampicinis</strain>
    </source>
</reference>
<organism evidence="2 3">
    <name type="scientific">Phototrophicus methaneseepsis</name>
    <dbReference type="NCBI Taxonomy" id="2710758"/>
    <lineage>
        <taxon>Bacteria</taxon>
        <taxon>Bacillati</taxon>
        <taxon>Chloroflexota</taxon>
        <taxon>Candidatus Thermofontia</taxon>
        <taxon>Phototrophicales</taxon>
        <taxon>Phototrophicaceae</taxon>
        <taxon>Phototrophicus</taxon>
    </lineage>
</organism>